<comment type="similarity">
    <text evidence="1">Belongs to the 'phage' integrase family.</text>
</comment>
<feature type="domain" description="Tyr recombinase" evidence="6">
    <location>
        <begin position="155"/>
        <end position="214"/>
    </location>
</feature>
<dbReference type="PROSITE" id="PS51900">
    <property type="entry name" value="CB"/>
    <property type="match status" value="1"/>
</dbReference>
<evidence type="ECO:0000256" key="3">
    <source>
        <dbReference type="ARBA" id="ARBA00023125"/>
    </source>
</evidence>
<dbReference type="EMBL" id="CP098248">
    <property type="protein sequence ID" value="WAV96581.1"/>
    <property type="molecule type" value="Genomic_DNA"/>
</dbReference>
<dbReference type="InterPro" id="IPR011010">
    <property type="entry name" value="DNA_brk_join_enz"/>
</dbReference>
<accession>A0ABY7JIE2</accession>
<dbReference type="InterPro" id="IPR002104">
    <property type="entry name" value="Integrase_catalytic"/>
</dbReference>
<evidence type="ECO:0000256" key="4">
    <source>
        <dbReference type="ARBA" id="ARBA00023172"/>
    </source>
</evidence>
<keyword evidence="4" id="KW-0233">DNA recombination</keyword>
<dbReference type="InterPro" id="IPR050090">
    <property type="entry name" value="Tyrosine_recombinase_XerCD"/>
</dbReference>
<dbReference type="InterPro" id="IPR044068">
    <property type="entry name" value="CB"/>
</dbReference>
<evidence type="ECO:0000259" key="7">
    <source>
        <dbReference type="PROSITE" id="PS51900"/>
    </source>
</evidence>
<dbReference type="RefSeq" id="WP_269264058.1">
    <property type="nucleotide sequence ID" value="NZ_CP098248.1"/>
</dbReference>
<dbReference type="PANTHER" id="PTHR30349">
    <property type="entry name" value="PHAGE INTEGRASE-RELATED"/>
    <property type="match status" value="1"/>
</dbReference>
<protein>
    <submittedName>
        <fullName evidence="8">Tyrosine-type recombinase/integrase</fullName>
    </submittedName>
</protein>
<gene>
    <name evidence="8" type="ORF">NB645_07045</name>
</gene>
<keyword evidence="2" id="KW-0229">DNA integration</keyword>
<dbReference type="Gene3D" id="1.10.443.10">
    <property type="entry name" value="Intergrase catalytic core"/>
    <property type="match status" value="1"/>
</dbReference>
<proteinExistence type="inferred from homology"/>
<feature type="domain" description="Core-binding (CB)" evidence="7">
    <location>
        <begin position="57"/>
        <end position="135"/>
    </location>
</feature>
<name>A0ABY7JIE2_9BURK</name>
<sequence>MALYKRGSIYWISYTDPNGKRVRCSTNVSGKKQAQEFFDKLKHESWRASKLGDKPRRTWDEAAALWIKEKSYKKSIDFDIFVLQRIINPVFSGLYLDKITREDIASFAERKRKTLAPSSVNRYLVLMRSIFNRAVRIWGWMDKAPAIMLYKAPKGRIRYLTQDDVDRLMIELPEHLKPIVAFALLTGLRKSNVLNLRWTQIDQKKGLSLFQDQK</sequence>
<evidence type="ECO:0000256" key="1">
    <source>
        <dbReference type="ARBA" id="ARBA00008857"/>
    </source>
</evidence>
<dbReference type="PANTHER" id="PTHR30349:SF64">
    <property type="entry name" value="PROPHAGE INTEGRASE INTD-RELATED"/>
    <property type="match status" value="1"/>
</dbReference>
<evidence type="ECO:0000259" key="6">
    <source>
        <dbReference type="PROSITE" id="PS51898"/>
    </source>
</evidence>
<dbReference type="InterPro" id="IPR010998">
    <property type="entry name" value="Integrase_recombinase_N"/>
</dbReference>
<dbReference type="Proteomes" id="UP001164794">
    <property type="component" value="Chromosome"/>
</dbReference>
<dbReference type="Gene3D" id="1.10.150.130">
    <property type="match status" value="1"/>
</dbReference>
<keyword evidence="3 5" id="KW-0238">DNA-binding</keyword>
<organism evidence="8 9">
    <name type="scientific">Oxalobacter aliiformigenes</name>
    <dbReference type="NCBI Taxonomy" id="2946593"/>
    <lineage>
        <taxon>Bacteria</taxon>
        <taxon>Pseudomonadati</taxon>
        <taxon>Pseudomonadota</taxon>
        <taxon>Betaproteobacteria</taxon>
        <taxon>Burkholderiales</taxon>
        <taxon>Oxalobacteraceae</taxon>
        <taxon>Oxalobacter</taxon>
    </lineage>
</organism>
<dbReference type="InterPro" id="IPR013762">
    <property type="entry name" value="Integrase-like_cat_sf"/>
</dbReference>
<dbReference type="PROSITE" id="PS51898">
    <property type="entry name" value="TYR_RECOMBINASE"/>
    <property type="match status" value="1"/>
</dbReference>
<evidence type="ECO:0000256" key="2">
    <source>
        <dbReference type="ARBA" id="ARBA00022908"/>
    </source>
</evidence>
<keyword evidence="9" id="KW-1185">Reference proteome</keyword>
<evidence type="ECO:0000313" key="8">
    <source>
        <dbReference type="EMBL" id="WAV96581.1"/>
    </source>
</evidence>
<evidence type="ECO:0000256" key="5">
    <source>
        <dbReference type="PROSITE-ProRule" id="PRU01248"/>
    </source>
</evidence>
<reference evidence="8" key="1">
    <citation type="journal article" date="2022" name="Front. Microbiol.">
        <title>New perspectives on an old grouping: The genomic and phenotypic variability of Oxalobacter formigenes and the implications for calcium oxalate stone prevention.</title>
        <authorList>
            <person name="Chmiel J.A."/>
            <person name="Carr C."/>
            <person name="Stuivenberg G.A."/>
            <person name="Venema R."/>
            <person name="Chanyi R.M."/>
            <person name="Al K.F."/>
            <person name="Giguere D."/>
            <person name="Say H."/>
            <person name="Akouris P.P."/>
            <person name="Dominguez Romero S.A."/>
            <person name="Kwong A."/>
            <person name="Tai V."/>
            <person name="Koval S.F."/>
            <person name="Razvi H."/>
            <person name="Bjazevic J."/>
            <person name="Burton J.P."/>
        </authorList>
    </citation>
    <scope>NUCLEOTIDE SEQUENCE</scope>
    <source>
        <strain evidence="8">HOxNP-1</strain>
    </source>
</reference>
<evidence type="ECO:0000313" key="9">
    <source>
        <dbReference type="Proteomes" id="UP001164794"/>
    </source>
</evidence>
<dbReference type="SUPFAM" id="SSF56349">
    <property type="entry name" value="DNA breaking-rejoining enzymes"/>
    <property type="match status" value="1"/>
</dbReference>